<evidence type="ECO:0000313" key="3">
    <source>
        <dbReference type="EMBL" id="EGO18771.1"/>
    </source>
</evidence>
<organism>
    <name type="scientific">Serpula lacrymans var. lacrymans (strain S7.9)</name>
    <name type="common">Dry rot fungus</name>
    <dbReference type="NCBI Taxonomy" id="578457"/>
    <lineage>
        <taxon>Eukaryota</taxon>
        <taxon>Fungi</taxon>
        <taxon>Dikarya</taxon>
        <taxon>Basidiomycota</taxon>
        <taxon>Agaricomycotina</taxon>
        <taxon>Agaricomycetes</taxon>
        <taxon>Agaricomycetidae</taxon>
        <taxon>Boletales</taxon>
        <taxon>Coniophorineae</taxon>
        <taxon>Serpulaceae</taxon>
        <taxon>Serpula</taxon>
    </lineage>
</organism>
<dbReference type="RefSeq" id="XP_007324424.1">
    <property type="nucleotide sequence ID" value="XM_007324362.1"/>
</dbReference>
<feature type="domain" description="DUF6589" evidence="2">
    <location>
        <begin position="51"/>
        <end position="128"/>
    </location>
</feature>
<name>F8PDF0_SERL9</name>
<dbReference type="GeneID" id="18815967"/>
<proteinExistence type="predicted"/>
<protein>
    <recommendedName>
        <fullName evidence="2">DUF6589 domain-containing protein</fullName>
    </recommendedName>
</protein>
<dbReference type="Proteomes" id="UP000008064">
    <property type="component" value="Unassembled WGS sequence"/>
</dbReference>
<feature type="compositionally biased region" description="Basic and acidic residues" evidence="1">
    <location>
        <begin position="195"/>
        <end position="211"/>
    </location>
</feature>
<evidence type="ECO:0000259" key="2">
    <source>
        <dbReference type="Pfam" id="PF20231"/>
    </source>
</evidence>
<accession>F8PDF0</accession>
<feature type="region of interest" description="Disordered" evidence="1">
    <location>
        <begin position="191"/>
        <end position="220"/>
    </location>
</feature>
<dbReference type="KEGG" id="sla:SERLADRAFT_443742"/>
<gene>
    <name evidence="3" type="ORF">SERLADRAFT_443742</name>
</gene>
<feature type="compositionally biased region" description="Basic and acidic residues" evidence="1">
    <location>
        <begin position="52"/>
        <end position="61"/>
    </location>
</feature>
<reference evidence="3" key="1">
    <citation type="submission" date="2011-04" db="EMBL/GenBank/DDBJ databases">
        <title>Evolution of plant cell wall degrading machinery underlies the functional diversity of forest fungi.</title>
        <authorList>
            <consortium name="US DOE Joint Genome Institute (JGI-PGF)"/>
            <person name="Eastwood D.C."/>
            <person name="Floudas D."/>
            <person name="Binder M."/>
            <person name="Majcherczyk A."/>
            <person name="Schneider P."/>
            <person name="Aerts A."/>
            <person name="Asiegbu F.O."/>
            <person name="Baker S.E."/>
            <person name="Barry K."/>
            <person name="Bendiksby M."/>
            <person name="Blumentritt M."/>
            <person name="Coutinho P.M."/>
            <person name="Cullen D."/>
            <person name="Cullen D."/>
            <person name="Gathman A."/>
            <person name="Goodell B."/>
            <person name="Henrissat B."/>
            <person name="Ihrmark K."/>
            <person name="Kauserud H."/>
            <person name="Kohler A."/>
            <person name="LaButti K."/>
            <person name="Lapidus A."/>
            <person name="Lavin J.L."/>
            <person name="Lee Y.-H."/>
            <person name="Lindquist E."/>
            <person name="Lilly W."/>
            <person name="Lucas S."/>
            <person name="Morin E."/>
            <person name="Murat C."/>
            <person name="Oguiza J.A."/>
            <person name="Park J."/>
            <person name="Pisabarro A.G."/>
            <person name="Riley R."/>
            <person name="Rosling A."/>
            <person name="Salamov A."/>
            <person name="Schmidt O."/>
            <person name="Schmutz J."/>
            <person name="Skrede I."/>
            <person name="Stenlid J."/>
            <person name="Wiebenga A."/>
            <person name="Xie X."/>
            <person name="Kues U."/>
            <person name="Hibbett D.S."/>
            <person name="Hoffmeister D."/>
            <person name="Hogberg N."/>
            <person name="Martin F."/>
            <person name="Grigoriev I.V."/>
            <person name="Watkinson S.C."/>
        </authorList>
    </citation>
    <scope>NUCLEOTIDE SEQUENCE</scope>
    <source>
        <strain evidence="3">S7.9</strain>
    </source>
</reference>
<dbReference type="Pfam" id="PF20231">
    <property type="entry name" value="DUF6589"/>
    <property type="match status" value="1"/>
</dbReference>
<feature type="region of interest" description="Disordered" evidence="1">
    <location>
        <begin position="1"/>
        <end position="61"/>
    </location>
</feature>
<dbReference type="InterPro" id="IPR046496">
    <property type="entry name" value="DUF6589"/>
</dbReference>
<sequence length="260" mass="29830">MGSIWVHPAKPNNESGIRATESDLEESDSEKKGDSETSSEMDLDSISEFSEPSEKPPDPNRDLTLANTILFIQNRMLWWEMCQAISLGDTGRVLEVLKFWVFTFAGGKNPYYLQYLLELFCNFKWESWPLLFFNVSHALLNGKYFKVAQQSEKAPRGSTSALKSEEKWCDFYKVKSHNTSECQTLQSAWKGQKTMGKEKHKDKGKEKEKANTVEQSSGSDSEDIWMWIGLETQTHLDQHQVLFLSPSQEQSHSQAKDKAW</sequence>
<dbReference type="OrthoDB" id="2689574at2759"/>
<dbReference type="EMBL" id="GL945446">
    <property type="protein sequence ID" value="EGO18771.1"/>
    <property type="molecule type" value="Genomic_DNA"/>
</dbReference>
<dbReference type="AlphaFoldDB" id="F8PDF0"/>
<evidence type="ECO:0000256" key="1">
    <source>
        <dbReference type="SAM" id="MobiDB-lite"/>
    </source>
</evidence>
<dbReference type="HOGENOM" id="CLU_1070245_0_0_1"/>